<proteinExistence type="predicted"/>
<name>A0A165LAY8_9APHY</name>
<feature type="compositionally biased region" description="Polar residues" evidence="1">
    <location>
        <begin position="303"/>
        <end position="312"/>
    </location>
</feature>
<keyword evidence="2" id="KW-0812">Transmembrane</keyword>
<dbReference type="AlphaFoldDB" id="A0A165LAY8"/>
<dbReference type="EMBL" id="KV429138">
    <property type="protein sequence ID" value="KZT64179.1"/>
    <property type="molecule type" value="Genomic_DNA"/>
</dbReference>
<keyword evidence="2" id="KW-1133">Transmembrane helix</keyword>
<dbReference type="Proteomes" id="UP000076727">
    <property type="component" value="Unassembled WGS sequence"/>
</dbReference>
<organism evidence="3 4">
    <name type="scientific">Daedalea quercina L-15889</name>
    <dbReference type="NCBI Taxonomy" id="1314783"/>
    <lineage>
        <taxon>Eukaryota</taxon>
        <taxon>Fungi</taxon>
        <taxon>Dikarya</taxon>
        <taxon>Basidiomycota</taxon>
        <taxon>Agaricomycotina</taxon>
        <taxon>Agaricomycetes</taxon>
        <taxon>Polyporales</taxon>
        <taxon>Fomitopsis</taxon>
    </lineage>
</organism>
<feature type="region of interest" description="Disordered" evidence="1">
    <location>
        <begin position="265"/>
        <end position="336"/>
    </location>
</feature>
<sequence>MAIIQRATSSAAASASAAATSASSGGSPHLAMSTVTGLILGVMCLFLLVVSYQLIPCFHRRKTAPTPKYRTRVLVVSPPEPDRPVVRAIRGAFTKLLSLLKRLSPRKPPGLDESQKPNTPRSFKLAPQDKPDRQHIREKFATQLRLNLHIPPAADVLSPRSPHTLTPRTPKDRKRYAVLDDTAYSDWDKANLAQMEKPPSALLSPWSPREQDFPYACSPTPSRRVVFDYGPNTPPPPFSPPPAYVAGTPIRGGFLSPIIRNVLPLSPSGPGSRRPSLQTEDPFADNRPSSMLSVDPFAAKSPLSPTGPSFTSEEPGDDPFVDRQPAAFVEDDSEAPPINLSEVVVVQETPTAAEPPRPAASNVSSNVFVISDETDSARSSYSSTWSALTLEQPM</sequence>
<dbReference type="OrthoDB" id="2756215at2759"/>
<evidence type="ECO:0000313" key="4">
    <source>
        <dbReference type="Proteomes" id="UP000076727"/>
    </source>
</evidence>
<evidence type="ECO:0000313" key="3">
    <source>
        <dbReference type="EMBL" id="KZT64179.1"/>
    </source>
</evidence>
<evidence type="ECO:0000256" key="1">
    <source>
        <dbReference type="SAM" id="MobiDB-lite"/>
    </source>
</evidence>
<gene>
    <name evidence="3" type="ORF">DAEQUDRAFT_49420</name>
</gene>
<keyword evidence="4" id="KW-1185">Reference proteome</keyword>
<feature type="region of interest" description="Disordered" evidence="1">
    <location>
        <begin position="104"/>
        <end position="132"/>
    </location>
</feature>
<protein>
    <submittedName>
        <fullName evidence="3">Uncharacterized protein</fullName>
    </submittedName>
</protein>
<evidence type="ECO:0000256" key="2">
    <source>
        <dbReference type="SAM" id="Phobius"/>
    </source>
</evidence>
<feature type="compositionally biased region" description="Low complexity" evidence="1">
    <location>
        <begin position="265"/>
        <end position="277"/>
    </location>
</feature>
<accession>A0A165LAY8</accession>
<feature type="transmembrane region" description="Helical" evidence="2">
    <location>
        <begin position="34"/>
        <end position="55"/>
    </location>
</feature>
<reference evidence="3 4" key="1">
    <citation type="journal article" date="2016" name="Mol. Biol. Evol.">
        <title>Comparative Genomics of Early-Diverging Mushroom-Forming Fungi Provides Insights into the Origins of Lignocellulose Decay Capabilities.</title>
        <authorList>
            <person name="Nagy L.G."/>
            <person name="Riley R."/>
            <person name="Tritt A."/>
            <person name="Adam C."/>
            <person name="Daum C."/>
            <person name="Floudas D."/>
            <person name="Sun H."/>
            <person name="Yadav J.S."/>
            <person name="Pangilinan J."/>
            <person name="Larsson K.H."/>
            <person name="Matsuura K."/>
            <person name="Barry K."/>
            <person name="Labutti K."/>
            <person name="Kuo R."/>
            <person name="Ohm R.A."/>
            <person name="Bhattacharya S.S."/>
            <person name="Shirouzu T."/>
            <person name="Yoshinaga Y."/>
            <person name="Martin F.M."/>
            <person name="Grigoriev I.V."/>
            <person name="Hibbett D.S."/>
        </authorList>
    </citation>
    <scope>NUCLEOTIDE SEQUENCE [LARGE SCALE GENOMIC DNA]</scope>
    <source>
        <strain evidence="3 4">L-15889</strain>
    </source>
</reference>
<keyword evidence="2" id="KW-0472">Membrane</keyword>